<reference evidence="2" key="1">
    <citation type="submission" date="2021-01" db="EMBL/GenBank/DDBJ databases">
        <title>Whole genome shotgun sequence of Virgisporangium ochraceum NBRC 16418.</title>
        <authorList>
            <person name="Komaki H."/>
            <person name="Tamura T."/>
        </authorList>
    </citation>
    <scope>NUCLEOTIDE SEQUENCE</scope>
    <source>
        <strain evidence="2">NBRC 16418</strain>
    </source>
</reference>
<dbReference type="PROSITE" id="PS51257">
    <property type="entry name" value="PROKAR_LIPOPROTEIN"/>
    <property type="match status" value="1"/>
</dbReference>
<evidence type="ECO:0000313" key="2">
    <source>
        <dbReference type="EMBL" id="GIJ74059.1"/>
    </source>
</evidence>
<feature type="region of interest" description="Disordered" evidence="1">
    <location>
        <begin position="31"/>
        <end position="56"/>
    </location>
</feature>
<feature type="compositionally biased region" description="Low complexity" evidence="1">
    <location>
        <begin position="46"/>
        <end position="56"/>
    </location>
</feature>
<sequence length="190" mass="19750">MRAETPRWWEAGGRTTSALIAGLLVLSGCGAPRRDRSPEPPAVSLAPAATPTPDPSTSAVTAALAAYRSMWTSYIEAGRTTDPQDDAVIGRYADGDALAALQAGLDVNRRDGVIVKGDVTMSPKTTAMTPGKVEVLDCLDTSASTRVKATPGGAPFTDSPGGKRRVTASVRDLAGTWKVISFVPYEVGSC</sequence>
<dbReference type="Proteomes" id="UP000635606">
    <property type="component" value="Unassembled WGS sequence"/>
</dbReference>
<gene>
    <name evidence="2" type="ORF">Voc01_089760</name>
</gene>
<dbReference type="AlphaFoldDB" id="A0A8J4A1F8"/>
<dbReference type="RefSeq" id="WP_203933871.1">
    <property type="nucleotide sequence ID" value="NZ_BOPH01000129.1"/>
</dbReference>
<organism evidence="2 3">
    <name type="scientific">Virgisporangium ochraceum</name>
    <dbReference type="NCBI Taxonomy" id="65505"/>
    <lineage>
        <taxon>Bacteria</taxon>
        <taxon>Bacillati</taxon>
        <taxon>Actinomycetota</taxon>
        <taxon>Actinomycetes</taxon>
        <taxon>Micromonosporales</taxon>
        <taxon>Micromonosporaceae</taxon>
        <taxon>Virgisporangium</taxon>
    </lineage>
</organism>
<comment type="caution">
    <text evidence="2">The sequence shown here is derived from an EMBL/GenBank/DDBJ whole genome shotgun (WGS) entry which is preliminary data.</text>
</comment>
<proteinExistence type="predicted"/>
<evidence type="ECO:0000313" key="3">
    <source>
        <dbReference type="Proteomes" id="UP000635606"/>
    </source>
</evidence>
<evidence type="ECO:0000256" key="1">
    <source>
        <dbReference type="SAM" id="MobiDB-lite"/>
    </source>
</evidence>
<keyword evidence="3" id="KW-1185">Reference proteome</keyword>
<protein>
    <recommendedName>
        <fullName evidence="4">Secreted protein/lipoprotein</fullName>
    </recommendedName>
</protein>
<evidence type="ECO:0008006" key="4">
    <source>
        <dbReference type="Google" id="ProtNLM"/>
    </source>
</evidence>
<dbReference type="EMBL" id="BOPH01000129">
    <property type="protein sequence ID" value="GIJ74059.1"/>
    <property type="molecule type" value="Genomic_DNA"/>
</dbReference>
<name>A0A8J4A1F8_9ACTN</name>
<accession>A0A8J4A1F8</accession>